<dbReference type="GO" id="GO:0000156">
    <property type="term" value="F:phosphorelay response regulator activity"/>
    <property type="evidence" value="ECO:0007669"/>
    <property type="project" value="InterPro"/>
</dbReference>
<dbReference type="InterPro" id="IPR011006">
    <property type="entry name" value="CheY-like_superfamily"/>
</dbReference>
<proteinExistence type="predicted"/>
<dbReference type="PANTHER" id="PTHR37299:SF1">
    <property type="entry name" value="STAGE 0 SPORULATION PROTEIN A HOMOLOG"/>
    <property type="match status" value="1"/>
</dbReference>
<reference evidence="4 5" key="1">
    <citation type="submission" date="2018-04" db="EMBL/GenBank/DDBJ databases">
        <title>Genomic Encyclopedia of Type Strains, Phase IV (KMG-IV): sequencing the most valuable type-strain genomes for metagenomic binning, comparative biology and taxonomic classification.</title>
        <authorList>
            <person name="Goeker M."/>
        </authorList>
    </citation>
    <scope>NUCLEOTIDE SEQUENCE [LARGE SCALE GENOMIC DNA]</scope>
    <source>
        <strain evidence="4 5">DSM 100231</strain>
    </source>
</reference>
<organism evidence="4 5">
    <name type="scientific">Pontibacter virosus</name>
    <dbReference type="NCBI Taxonomy" id="1765052"/>
    <lineage>
        <taxon>Bacteria</taxon>
        <taxon>Pseudomonadati</taxon>
        <taxon>Bacteroidota</taxon>
        <taxon>Cytophagia</taxon>
        <taxon>Cytophagales</taxon>
        <taxon>Hymenobacteraceae</taxon>
        <taxon>Pontibacter</taxon>
    </lineage>
</organism>
<dbReference type="PROSITE" id="PS50110">
    <property type="entry name" value="RESPONSE_REGULATORY"/>
    <property type="match status" value="1"/>
</dbReference>
<evidence type="ECO:0000259" key="3">
    <source>
        <dbReference type="PROSITE" id="PS50930"/>
    </source>
</evidence>
<evidence type="ECO:0000259" key="2">
    <source>
        <dbReference type="PROSITE" id="PS50110"/>
    </source>
</evidence>
<dbReference type="PROSITE" id="PS50930">
    <property type="entry name" value="HTH_LYTTR"/>
    <property type="match status" value="1"/>
</dbReference>
<dbReference type="Gene3D" id="2.40.50.1020">
    <property type="entry name" value="LytTr DNA-binding domain"/>
    <property type="match status" value="1"/>
</dbReference>
<dbReference type="Proteomes" id="UP000245466">
    <property type="component" value="Unassembled WGS sequence"/>
</dbReference>
<feature type="domain" description="HTH LytTR-type" evidence="3">
    <location>
        <begin position="132"/>
        <end position="231"/>
    </location>
</feature>
<dbReference type="AlphaFoldDB" id="A0A2U1AWV9"/>
<keyword evidence="5" id="KW-1185">Reference proteome</keyword>
<dbReference type="Pfam" id="PF00072">
    <property type="entry name" value="Response_reg"/>
    <property type="match status" value="1"/>
</dbReference>
<dbReference type="EMBL" id="QEKI01000006">
    <property type="protein sequence ID" value="PVY40900.1"/>
    <property type="molecule type" value="Genomic_DNA"/>
</dbReference>
<gene>
    <name evidence="4" type="ORF">C8E01_106242</name>
</gene>
<keyword evidence="1" id="KW-0597">Phosphoprotein</keyword>
<dbReference type="SMART" id="SM00850">
    <property type="entry name" value="LytTR"/>
    <property type="match status" value="1"/>
</dbReference>
<dbReference type="SUPFAM" id="SSF52172">
    <property type="entry name" value="CheY-like"/>
    <property type="match status" value="1"/>
</dbReference>
<evidence type="ECO:0000256" key="1">
    <source>
        <dbReference type="PROSITE-ProRule" id="PRU00169"/>
    </source>
</evidence>
<feature type="domain" description="Response regulatory" evidence="2">
    <location>
        <begin position="3"/>
        <end position="116"/>
    </location>
</feature>
<sequence>MITAYIVDDEAHAIQILTRYVEQTPGLSLVGATDNPLQALQLISSGQVRPQLVFVDVDMPLLSGIELADFLSPYASIVFTTAYEEFALQAFDRNAVDYLLKPITYERFLKTVQRIQTNTLVGAAQQEDYFFIKSDVKGRIMRLDLQDVLYVEALQNYIRIHTMHEKHITYLTMKEMEAYLPQERFLRVQKSFIVNTSRVKAVEGHQLILDNDDVLPLGANYRAAFLEKVNARLWKSKRLP</sequence>
<dbReference type="RefSeq" id="WP_116543628.1">
    <property type="nucleotide sequence ID" value="NZ_QEKI01000006.1"/>
</dbReference>
<feature type="modified residue" description="4-aspartylphosphate" evidence="1">
    <location>
        <position position="56"/>
    </location>
</feature>
<comment type="caution">
    <text evidence="4">The sequence shown here is derived from an EMBL/GenBank/DDBJ whole genome shotgun (WGS) entry which is preliminary data.</text>
</comment>
<dbReference type="SMART" id="SM00448">
    <property type="entry name" value="REC"/>
    <property type="match status" value="1"/>
</dbReference>
<dbReference type="Pfam" id="PF04397">
    <property type="entry name" value="LytTR"/>
    <property type="match status" value="1"/>
</dbReference>
<dbReference type="OrthoDB" id="1646880at2"/>
<dbReference type="InterPro" id="IPR001789">
    <property type="entry name" value="Sig_transdc_resp-reg_receiver"/>
</dbReference>
<dbReference type="PANTHER" id="PTHR37299">
    <property type="entry name" value="TRANSCRIPTIONAL REGULATOR-RELATED"/>
    <property type="match status" value="1"/>
</dbReference>
<dbReference type="GO" id="GO:0003677">
    <property type="term" value="F:DNA binding"/>
    <property type="evidence" value="ECO:0007669"/>
    <property type="project" value="InterPro"/>
</dbReference>
<dbReference type="InterPro" id="IPR046947">
    <property type="entry name" value="LytR-like"/>
</dbReference>
<dbReference type="Gene3D" id="3.40.50.2300">
    <property type="match status" value="1"/>
</dbReference>
<evidence type="ECO:0000313" key="4">
    <source>
        <dbReference type="EMBL" id="PVY40900.1"/>
    </source>
</evidence>
<evidence type="ECO:0000313" key="5">
    <source>
        <dbReference type="Proteomes" id="UP000245466"/>
    </source>
</evidence>
<dbReference type="InterPro" id="IPR007492">
    <property type="entry name" value="LytTR_DNA-bd_dom"/>
</dbReference>
<protein>
    <submittedName>
        <fullName evidence="4">LytTR family two component transcriptional regulator</fullName>
    </submittedName>
</protein>
<accession>A0A2U1AWV9</accession>
<name>A0A2U1AWV9_9BACT</name>